<sequence>MLEGKKGGGKVFSRHASSLLSNHTTPSNNNTFSHSSNSVAEEERYAYPAEESDCTVFLLYGSAMAF</sequence>
<evidence type="ECO:0000256" key="1">
    <source>
        <dbReference type="SAM" id="MobiDB-lite"/>
    </source>
</evidence>
<feature type="compositionally biased region" description="Low complexity" evidence="1">
    <location>
        <begin position="17"/>
        <end position="38"/>
    </location>
</feature>
<keyword evidence="3" id="KW-1185">Reference proteome</keyword>
<accession>A0ABD3N379</accession>
<feature type="region of interest" description="Disordered" evidence="1">
    <location>
        <begin position="1"/>
        <end position="48"/>
    </location>
</feature>
<reference evidence="2 3" key="1">
    <citation type="submission" date="2024-10" db="EMBL/GenBank/DDBJ databases">
        <title>Updated reference genomes for cyclostephanoid diatoms.</title>
        <authorList>
            <person name="Roberts W.R."/>
            <person name="Alverson A.J."/>
        </authorList>
    </citation>
    <scope>NUCLEOTIDE SEQUENCE [LARGE SCALE GENOMIC DNA]</scope>
    <source>
        <strain evidence="2 3">AJA010-31</strain>
    </source>
</reference>
<evidence type="ECO:0000313" key="3">
    <source>
        <dbReference type="Proteomes" id="UP001530400"/>
    </source>
</evidence>
<gene>
    <name evidence="2" type="ORF">ACHAWO_000928</name>
</gene>
<dbReference type="AlphaFoldDB" id="A0ABD3N379"/>
<protein>
    <submittedName>
        <fullName evidence="2">Uncharacterized protein</fullName>
    </submittedName>
</protein>
<comment type="caution">
    <text evidence="2">The sequence shown here is derived from an EMBL/GenBank/DDBJ whole genome shotgun (WGS) entry which is preliminary data.</text>
</comment>
<dbReference type="EMBL" id="JALLPJ020001307">
    <property type="protein sequence ID" value="KAL3770568.1"/>
    <property type="molecule type" value="Genomic_DNA"/>
</dbReference>
<organism evidence="2 3">
    <name type="scientific">Cyclotella atomus</name>
    <dbReference type="NCBI Taxonomy" id="382360"/>
    <lineage>
        <taxon>Eukaryota</taxon>
        <taxon>Sar</taxon>
        <taxon>Stramenopiles</taxon>
        <taxon>Ochrophyta</taxon>
        <taxon>Bacillariophyta</taxon>
        <taxon>Coscinodiscophyceae</taxon>
        <taxon>Thalassiosirophycidae</taxon>
        <taxon>Stephanodiscales</taxon>
        <taxon>Stephanodiscaceae</taxon>
        <taxon>Cyclotella</taxon>
    </lineage>
</organism>
<evidence type="ECO:0000313" key="2">
    <source>
        <dbReference type="EMBL" id="KAL3770568.1"/>
    </source>
</evidence>
<proteinExistence type="predicted"/>
<name>A0ABD3N379_9STRA</name>
<dbReference type="Proteomes" id="UP001530400">
    <property type="component" value="Unassembled WGS sequence"/>
</dbReference>